<keyword evidence="2" id="KW-1185">Reference proteome</keyword>
<evidence type="ECO:0000313" key="1">
    <source>
        <dbReference type="EMBL" id="SHK70254.1"/>
    </source>
</evidence>
<evidence type="ECO:0000313" key="2">
    <source>
        <dbReference type="Proteomes" id="UP000184016"/>
    </source>
</evidence>
<dbReference type="Proteomes" id="UP000184016">
    <property type="component" value="Unassembled WGS sequence"/>
</dbReference>
<dbReference type="EMBL" id="FRAF01000020">
    <property type="protein sequence ID" value="SHK70254.1"/>
    <property type="molecule type" value="Genomic_DNA"/>
</dbReference>
<sequence length="92" mass="10275">MYKQRKFLCELRACTELFIVDARTWQGINTPCAAGNRLERVNKREPCHVVVEVLGCNATKVLPPTVQETMLGVDVLNVVHTSCAFILAFILA</sequence>
<organism evidence="1 2">
    <name type="scientific">Alicyclobacillus tolerans</name>
    <dbReference type="NCBI Taxonomy" id="90970"/>
    <lineage>
        <taxon>Bacteria</taxon>
        <taxon>Bacillati</taxon>
        <taxon>Bacillota</taxon>
        <taxon>Bacilli</taxon>
        <taxon>Bacillales</taxon>
        <taxon>Alicyclobacillaceae</taxon>
        <taxon>Alicyclobacillus</taxon>
    </lineage>
</organism>
<gene>
    <name evidence="1" type="ORF">SAMN05443507_12032</name>
</gene>
<accession>A0A1M6ULZ6</accession>
<dbReference type="AlphaFoldDB" id="A0A1M6ULZ6"/>
<protein>
    <submittedName>
        <fullName evidence="1">Uncharacterized protein</fullName>
    </submittedName>
</protein>
<reference evidence="2" key="1">
    <citation type="submission" date="2016-11" db="EMBL/GenBank/DDBJ databases">
        <authorList>
            <person name="Varghese N."/>
            <person name="Submissions S."/>
        </authorList>
    </citation>
    <scope>NUCLEOTIDE SEQUENCE [LARGE SCALE GENOMIC DNA]</scope>
    <source>
        <strain evidence="2">USBA-503</strain>
    </source>
</reference>
<name>A0A1M6ULZ6_9BACL</name>
<proteinExistence type="predicted"/>